<dbReference type="EMBL" id="MGHF01000029">
    <property type="protein sequence ID" value="OGM62079.1"/>
    <property type="molecule type" value="Genomic_DNA"/>
</dbReference>
<organism evidence="1 2">
    <name type="scientific">Candidatus Woesebacteria bacterium RIFCSPLOWO2_01_FULL_39_21</name>
    <dbReference type="NCBI Taxonomy" id="1802519"/>
    <lineage>
        <taxon>Bacteria</taxon>
        <taxon>Candidatus Woeseibacteriota</taxon>
    </lineage>
</organism>
<dbReference type="SUPFAM" id="SSF102588">
    <property type="entry name" value="LmbE-like"/>
    <property type="match status" value="1"/>
</dbReference>
<reference evidence="1 2" key="1">
    <citation type="journal article" date="2016" name="Nat. Commun.">
        <title>Thousands of microbial genomes shed light on interconnected biogeochemical processes in an aquifer system.</title>
        <authorList>
            <person name="Anantharaman K."/>
            <person name="Brown C.T."/>
            <person name="Hug L.A."/>
            <person name="Sharon I."/>
            <person name="Castelle C.J."/>
            <person name="Probst A.J."/>
            <person name="Thomas B.C."/>
            <person name="Singh A."/>
            <person name="Wilkins M.J."/>
            <person name="Karaoz U."/>
            <person name="Brodie E.L."/>
            <person name="Williams K.H."/>
            <person name="Hubbard S.S."/>
            <person name="Banfield J.F."/>
        </authorList>
    </citation>
    <scope>NUCLEOTIDE SEQUENCE [LARGE SCALE GENOMIC DNA]</scope>
</reference>
<comment type="caution">
    <text evidence="1">The sequence shown here is derived from an EMBL/GenBank/DDBJ whole genome shotgun (WGS) entry which is preliminary data.</text>
</comment>
<sequence length="187" mass="21914">MANVIVSPHYDDEFIGCYSQIISGKIDKVIVVTDGGKQFAYIDMEPDEYKNARKLETKKFCLDNNIKDSNIVYLNFPDGGLSNTDKLSIYLKLKKNVNKSDTLFIPDMWGSHPDHFITAGLCIFMPSKHKIMYSITRRLPTPYNKRIIKIDSDKKWSDFKKYYPTQFKRLKLSNFPFRDREEYLELS</sequence>
<evidence type="ECO:0000313" key="2">
    <source>
        <dbReference type="Proteomes" id="UP000177082"/>
    </source>
</evidence>
<dbReference type="Proteomes" id="UP000177082">
    <property type="component" value="Unassembled WGS sequence"/>
</dbReference>
<dbReference type="STRING" id="1802519.A2961_04885"/>
<dbReference type="InterPro" id="IPR003737">
    <property type="entry name" value="GlcNAc_PI_deacetylase-related"/>
</dbReference>
<dbReference type="Pfam" id="PF02585">
    <property type="entry name" value="PIG-L"/>
    <property type="match status" value="1"/>
</dbReference>
<accession>A0A1F8BEJ9</accession>
<protein>
    <recommendedName>
        <fullName evidence="3">GlcNAc-PI de-N-acetylase</fullName>
    </recommendedName>
</protein>
<dbReference type="Gene3D" id="3.40.50.10320">
    <property type="entry name" value="LmbE-like"/>
    <property type="match status" value="1"/>
</dbReference>
<evidence type="ECO:0008006" key="3">
    <source>
        <dbReference type="Google" id="ProtNLM"/>
    </source>
</evidence>
<evidence type="ECO:0000313" key="1">
    <source>
        <dbReference type="EMBL" id="OGM62079.1"/>
    </source>
</evidence>
<dbReference type="InterPro" id="IPR024078">
    <property type="entry name" value="LmbE-like_dom_sf"/>
</dbReference>
<gene>
    <name evidence="1" type="ORF">A2961_04885</name>
</gene>
<proteinExistence type="predicted"/>
<name>A0A1F8BEJ9_9BACT</name>
<dbReference type="AlphaFoldDB" id="A0A1F8BEJ9"/>